<dbReference type="EMBL" id="JAUCMV010000001">
    <property type="protein sequence ID" value="KAK0422707.1"/>
    <property type="molecule type" value="Genomic_DNA"/>
</dbReference>
<gene>
    <name evidence="4" type="ORF">QR680_007736</name>
</gene>
<accession>A0AA39IE35</accession>
<protein>
    <recommendedName>
        <fullName evidence="3">CCHC-type domain-containing protein</fullName>
    </recommendedName>
</protein>
<organism evidence="4 5">
    <name type="scientific">Steinernema hermaphroditum</name>
    <dbReference type="NCBI Taxonomy" id="289476"/>
    <lineage>
        <taxon>Eukaryota</taxon>
        <taxon>Metazoa</taxon>
        <taxon>Ecdysozoa</taxon>
        <taxon>Nematoda</taxon>
        <taxon>Chromadorea</taxon>
        <taxon>Rhabditida</taxon>
        <taxon>Tylenchina</taxon>
        <taxon>Panagrolaimomorpha</taxon>
        <taxon>Strongyloidoidea</taxon>
        <taxon>Steinernematidae</taxon>
        <taxon>Steinernema</taxon>
    </lineage>
</organism>
<name>A0AA39IE35_9BILA</name>
<feature type="region of interest" description="Disordered" evidence="2">
    <location>
        <begin position="1"/>
        <end position="25"/>
    </location>
</feature>
<dbReference type="InterPro" id="IPR001878">
    <property type="entry name" value="Znf_CCHC"/>
</dbReference>
<keyword evidence="1" id="KW-0862">Zinc</keyword>
<keyword evidence="5" id="KW-1185">Reference proteome</keyword>
<dbReference type="Proteomes" id="UP001175271">
    <property type="component" value="Unassembled WGS sequence"/>
</dbReference>
<feature type="domain" description="CCHC-type" evidence="3">
    <location>
        <begin position="100"/>
        <end position="115"/>
    </location>
</feature>
<evidence type="ECO:0000259" key="3">
    <source>
        <dbReference type="PROSITE" id="PS50158"/>
    </source>
</evidence>
<evidence type="ECO:0000256" key="1">
    <source>
        <dbReference type="PROSITE-ProRule" id="PRU00047"/>
    </source>
</evidence>
<evidence type="ECO:0000313" key="5">
    <source>
        <dbReference type="Proteomes" id="UP001175271"/>
    </source>
</evidence>
<reference evidence="4" key="1">
    <citation type="submission" date="2023-06" db="EMBL/GenBank/DDBJ databases">
        <title>Genomic analysis of the entomopathogenic nematode Steinernema hermaphroditum.</title>
        <authorList>
            <person name="Schwarz E.M."/>
            <person name="Heppert J.K."/>
            <person name="Baniya A."/>
            <person name="Schwartz H.T."/>
            <person name="Tan C.-H."/>
            <person name="Antoshechkin I."/>
            <person name="Sternberg P.W."/>
            <person name="Goodrich-Blair H."/>
            <person name="Dillman A.R."/>
        </authorList>
    </citation>
    <scope>NUCLEOTIDE SEQUENCE</scope>
    <source>
        <strain evidence="4">PS9179</strain>
        <tissue evidence="4">Whole animal</tissue>
    </source>
</reference>
<evidence type="ECO:0000256" key="2">
    <source>
        <dbReference type="SAM" id="MobiDB-lite"/>
    </source>
</evidence>
<dbReference type="GO" id="GO:0019899">
    <property type="term" value="F:enzyme binding"/>
    <property type="evidence" value="ECO:0007669"/>
    <property type="project" value="UniProtKB-ARBA"/>
</dbReference>
<dbReference type="SUPFAM" id="SSF57756">
    <property type="entry name" value="Retrovirus zinc finger-like domains"/>
    <property type="match status" value="1"/>
</dbReference>
<dbReference type="GO" id="GO:0008270">
    <property type="term" value="F:zinc ion binding"/>
    <property type="evidence" value="ECO:0007669"/>
    <property type="project" value="UniProtKB-KW"/>
</dbReference>
<comment type="caution">
    <text evidence="4">The sequence shown here is derived from an EMBL/GenBank/DDBJ whole genome shotgun (WGS) entry which is preliminary data.</text>
</comment>
<dbReference type="GO" id="GO:0003676">
    <property type="term" value="F:nucleic acid binding"/>
    <property type="evidence" value="ECO:0007669"/>
    <property type="project" value="InterPro"/>
</dbReference>
<dbReference type="AlphaFoldDB" id="A0AA39IE35"/>
<keyword evidence="1" id="KW-0479">Metal-binding</keyword>
<keyword evidence="1" id="KW-0863">Zinc-finger</keyword>
<sequence length="121" mass="13126">MSHLPTSPAAMHDQEDTEGGARDTTERLLNVIARLESRKRPFRQGGTSGGRPGTAFNQESGLVKQLCMQVNSLQQQVSAGYGYQAPPPRAPIRQSGPPFCFLCKGYGHFVKQCPQGPAGRQ</sequence>
<dbReference type="Gene3D" id="4.10.60.10">
    <property type="entry name" value="Zinc finger, CCHC-type"/>
    <property type="match status" value="1"/>
</dbReference>
<dbReference type="PROSITE" id="PS50158">
    <property type="entry name" value="ZF_CCHC"/>
    <property type="match status" value="1"/>
</dbReference>
<evidence type="ECO:0000313" key="4">
    <source>
        <dbReference type="EMBL" id="KAK0422707.1"/>
    </source>
</evidence>
<feature type="region of interest" description="Disordered" evidence="2">
    <location>
        <begin position="37"/>
        <end position="57"/>
    </location>
</feature>
<dbReference type="InterPro" id="IPR036875">
    <property type="entry name" value="Znf_CCHC_sf"/>
</dbReference>
<proteinExistence type="predicted"/>